<evidence type="ECO:0000313" key="3">
    <source>
        <dbReference type="Proteomes" id="UP001171916"/>
    </source>
</evidence>
<feature type="transmembrane region" description="Helical" evidence="1">
    <location>
        <begin position="234"/>
        <end position="251"/>
    </location>
</feature>
<dbReference type="Proteomes" id="UP001171916">
    <property type="component" value="Unassembled WGS sequence"/>
</dbReference>
<keyword evidence="1" id="KW-1133">Transmembrane helix</keyword>
<comment type="caution">
    <text evidence="2">The sequence shown here is derived from an EMBL/GenBank/DDBJ whole genome shotgun (WGS) entry which is preliminary data.</text>
</comment>
<feature type="transmembrane region" description="Helical" evidence="1">
    <location>
        <begin position="78"/>
        <end position="100"/>
    </location>
</feature>
<sequence>MLKSILNKISWLSLDVVFGGLAGMYFFSRLLRVELSIEPYALLALAIWSVYTFDHLQDARRVPSGSNWDRHEFHLQNRIPLTVLLLAAIITGLILGIWYFGFGPTLYLSVGLAAVILLIMVLIRNFSTQAAWLKEINTAIFYIIGIAWLPFYKAEAIDLNAPVWLLAAVYLGLATLNLLMLSYLDEEKDRQDGSHSILTFLPKEKLGRVIRTATIILLVFAAGMGIAFLSFYRIFALILFLMISIHYLSFFNQNFSSERKRVQMELIFSLPWVLAFF</sequence>
<accession>A0ABT7YEG9</accession>
<name>A0ABT7YEG9_9BACT</name>
<feature type="transmembrane region" description="Helical" evidence="1">
    <location>
        <begin position="209"/>
        <end position="228"/>
    </location>
</feature>
<protein>
    <recommendedName>
        <fullName evidence="4">Prenyltransferase</fullName>
    </recommendedName>
</protein>
<feature type="transmembrane region" description="Helical" evidence="1">
    <location>
        <begin position="106"/>
        <end position="123"/>
    </location>
</feature>
<evidence type="ECO:0008006" key="4">
    <source>
        <dbReference type="Google" id="ProtNLM"/>
    </source>
</evidence>
<keyword evidence="1" id="KW-0472">Membrane</keyword>
<feature type="transmembrane region" description="Helical" evidence="1">
    <location>
        <begin position="9"/>
        <end position="28"/>
    </location>
</feature>
<gene>
    <name evidence="2" type="ORF">QVH07_12190</name>
</gene>
<evidence type="ECO:0000313" key="2">
    <source>
        <dbReference type="EMBL" id="MDN3204916.1"/>
    </source>
</evidence>
<keyword evidence="3" id="KW-1185">Reference proteome</keyword>
<dbReference type="RefSeq" id="WP_290000750.1">
    <property type="nucleotide sequence ID" value="NZ_JAUEPH010000005.1"/>
</dbReference>
<evidence type="ECO:0000256" key="1">
    <source>
        <dbReference type="SAM" id="Phobius"/>
    </source>
</evidence>
<keyword evidence="1" id="KW-0812">Transmembrane</keyword>
<feature type="transmembrane region" description="Helical" evidence="1">
    <location>
        <begin position="135"/>
        <end position="151"/>
    </location>
</feature>
<dbReference type="EMBL" id="JAUEPH010000005">
    <property type="protein sequence ID" value="MDN3204916.1"/>
    <property type="molecule type" value="Genomic_DNA"/>
</dbReference>
<organism evidence="2 3">
    <name type="scientific">Algoriphagus sediminis</name>
    <dbReference type="NCBI Taxonomy" id="3057113"/>
    <lineage>
        <taxon>Bacteria</taxon>
        <taxon>Pseudomonadati</taxon>
        <taxon>Bacteroidota</taxon>
        <taxon>Cytophagia</taxon>
        <taxon>Cytophagales</taxon>
        <taxon>Cyclobacteriaceae</taxon>
        <taxon>Algoriphagus</taxon>
    </lineage>
</organism>
<reference evidence="2" key="1">
    <citation type="submission" date="2023-06" db="EMBL/GenBank/DDBJ databases">
        <title>Robiginitalea aurantiacus sp. nov. and Algoriphagus sediminis sp. nov., isolated from coastal sediment.</title>
        <authorList>
            <person name="Zhou Z.Y."/>
            <person name="An J."/>
            <person name="Jia Y.W."/>
            <person name="Du Z.J."/>
        </authorList>
    </citation>
    <scope>NUCLEOTIDE SEQUENCE</scope>
    <source>
        <strain evidence="2">C2-7</strain>
    </source>
</reference>
<proteinExistence type="predicted"/>
<feature type="transmembrane region" description="Helical" evidence="1">
    <location>
        <begin position="40"/>
        <end position="57"/>
    </location>
</feature>
<feature type="transmembrane region" description="Helical" evidence="1">
    <location>
        <begin position="163"/>
        <end position="184"/>
    </location>
</feature>